<sequence length="241" mass="26870">MDAQFLCIVVFSTIIDLHSFSSLHSLYAPFFVGVFAGIPFNFQLHDTMQCTRISSALAATRVLLDNNQFQQISDLLSRTHRPNPQTSKGDLFNGNFQSDQFFDTSVLSNMQQTLQASLTPEMRDSMASMMHSALQRGDGMPGGQMGMMAFGMGENEKGKKVARGATLSYDLKTGKVNKDFMEQQLEDDDPCLPKETVGDYSTEGAMEVEFVEDQRQLHGAEHTETVLPEDIEVESSDDTRR</sequence>
<feature type="transmembrane region" description="Helical" evidence="2">
    <location>
        <begin position="26"/>
        <end position="44"/>
    </location>
</feature>
<accession>S9UUV7</accession>
<organism evidence="3 4">
    <name type="scientific">Strigomonas culicis</name>
    <dbReference type="NCBI Taxonomy" id="28005"/>
    <lineage>
        <taxon>Eukaryota</taxon>
        <taxon>Discoba</taxon>
        <taxon>Euglenozoa</taxon>
        <taxon>Kinetoplastea</taxon>
        <taxon>Metakinetoplastina</taxon>
        <taxon>Trypanosomatida</taxon>
        <taxon>Trypanosomatidae</taxon>
        <taxon>Strigomonadinae</taxon>
        <taxon>Strigomonas</taxon>
    </lineage>
</organism>
<keyword evidence="2" id="KW-0812">Transmembrane</keyword>
<dbReference type="OrthoDB" id="272224at2759"/>
<evidence type="ECO:0000313" key="3">
    <source>
        <dbReference type="EMBL" id="EPY34707.1"/>
    </source>
</evidence>
<evidence type="ECO:0000256" key="1">
    <source>
        <dbReference type="SAM" id="MobiDB-lite"/>
    </source>
</evidence>
<gene>
    <name evidence="3" type="ORF">STCU_01395</name>
</gene>
<feature type="compositionally biased region" description="Basic and acidic residues" evidence="1">
    <location>
        <begin position="214"/>
        <end position="224"/>
    </location>
</feature>
<evidence type="ECO:0000313" key="4">
    <source>
        <dbReference type="Proteomes" id="UP000015354"/>
    </source>
</evidence>
<proteinExistence type="predicted"/>
<feature type="region of interest" description="Disordered" evidence="1">
    <location>
        <begin position="214"/>
        <end position="241"/>
    </location>
</feature>
<feature type="compositionally biased region" description="Acidic residues" evidence="1">
    <location>
        <begin position="227"/>
        <end position="241"/>
    </location>
</feature>
<evidence type="ECO:0000256" key="2">
    <source>
        <dbReference type="SAM" id="Phobius"/>
    </source>
</evidence>
<reference evidence="3 4" key="1">
    <citation type="journal article" date="2013" name="PLoS ONE">
        <title>Predicting the Proteins of Angomonas deanei, Strigomonas culicis and Their Respective Endosymbionts Reveals New Aspects of the Trypanosomatidae Family.</title>
        <authorList>
            <person name="Motta M.C."/>
            <person name="Martins A.C."/>
            <person name="de Souza S.S."/>
            <person name="Catta-Preta C.M."/>
            <person name="Silva R."/>
            <person name="Klein C.C."/>
            <person name="de Almeida L.G."/>
            <person name="de Lima Cunha O."/>
            <person name="Ciapina L.P."/>
            <person name="Brocchi M."/>
            <person name="Colabardini A.C."/>
            <person name="de Araujo Lima B."/>
            <person name="Machado C.R."/>
            <person name="de Almeida Soares C.M."/>
            <person name="Probst C.M."/>
            <person name="de Menezes C.B."/>
            <person name="Thompson C.E."/>
            <person name="Bartholomeu D.C."/>
            <person name="Gradia D.F."/>
            <person name="Pavoni D.P."/>
            <person name="Grisard E.C."/>
            <person name="Fantinatti-Garboggini F."/>
            <person name="Marchini F.K."/>
            <person name="Rodrigues-Luiz G.F."/>
            <person name="Wagner G."/>
            <person name="Goldman G.H."/>
            <person name="Fietto J.L."/>
            <person name="Elias M.C."/>
            <person name="Goldman M.H."/>
            <person name="Sagot M.F."/>
            <person name="Pereira M."/>
            <person name="Stoco P.H."/>
            <person name="de Mendonca-Neto R.P."/>
            <person name="Teixeira S.M."/>
            <person name="Maciel T.E."/>
            <person name="de Oliveira Mendes T.A."/>
            <person name="Urmenyi T.P."/>
            <person name="de Souza W."/>
            <person name="Schenkman S."/>
            <person name="de Vasconcelos A.T."/>
        </authorList>
    </citation>
    <scope>NUCLEOTIDE SEQUENCE [LARGE SCALE GENOMIC DNA]</scope>
</reference>
<name>S9UUV7_9TRYP</name>
<keyword evidence="4" id="KW-1185">Reference proteome</keyword>
<keyword evidence="2" id="KW-1133">Transmembrane helix</keyword>
<protein>
    <submittedName>
        <fullName evidence="3">Uncharacterized protein</fullName>
    </submittedName>
</protein>
<dbReference type="Proteomes" id="UP000015354">
    <property type="component" value="Unassembled WGS sequence"/>
</dbReference>
<comment type="caution">
    <text evidence="3">The sequence shown here is derived from an EMBL/GenBank/DDBJ whole genome shotgun (WGS) entry which is preliminary data.</text>
</comment>
<keyword evidence="2" id="KW-0472">Membrane</keyword>
<dbReference type="AlphaFoldDB" id="S9UUV7"/>
<dbReference type="EMBL" id="ATMH01001395">
    <property type="protein sequence ID" value="EPY34707.1"/>
    <property type="molecule type" value="Genomic_DNA"/>
</dbReference>